<dbReference type="InterPro" id="IPR027330">
    <property type="entry name" value="TPX2_central_dom"/>
</dbReference>
<name>A0A4Y7LIW5_PAPSO</name>
<organism evidence="3 4">
    <name type="scientific">Papaver somniferum</name>
    <name type="common">Opium poppy</name>
    <dbReference type="NCBI Taxonomy" id="3469"/>
    <lineage>
        <taxon>Eukaryota</taxon>
        <taxon>Viridiplantae</taxon>
        <taxon>Streptophyta</taxon>
        <taxon>Embryophyta</taxon>
        <taxon>Tracheophyta</taxon>
        <taxon>Spermatophyta</taxon>
        <taxon>Magnoliopsida</taxon>
        <taxon>Ranunculales</taxon>
        <taxon>Papaveraceae</taxon>
        <taxon>Papaveroideae</taxon>
        <taxon>Papaver</taxon>
    </lineage>
</organism>
<dbReference type="Pfam" id="PF12214">
    <property type="entry name" value="TPX2_importin"/>
    <property type="match status" value="1"/>
</dbReference>
<dbReference type="EMBL" id="CM010725">
    <property type="protein sequence ID" value="RZC84642.1"/>
    <property type="molecule type" value="Genomic_DNA"/>
</dbReference>
<proteinExistence type="predicted"/>
<feature type="domain" description="TPX2 central" evidence="2">
    <location>
        <begin position="41"/>
        <end position="82"/>
    </location>
</feature>
<accession>A0A4Y7LIW5</accession>
<evidence type="ECO:0000313" key="3">
    <source>
        <dbReference type="EMBL" id="RZC84642.1"/>
    </source>
</evidence>
<evidence type="ECO:0000259" key="2">
    <source>
        <dbReference type="Pfam" id="PF12214"/>
    </source>
</evidence>
<reference evidence="3 4" key="1">
    <citation type="journal article" date="2018" name="Science">
        <title>The opium poppy genome and morphinan production.</title>
        <authorList>
            <person name="Guo L."/>
            <person name="Winzer T."/>
            <person name="Yang X."/>
            <person name="Li Y."/>
            <person name="Ning Z."/>
            <person name="He Z."/>
            <person name="Teodor R."/>
            <person name="Lu Y."/>
            <person name="Bowser T.A."/>
            <person name="Graham I.A."/>
            <person name="Ye K."/>
        </authorList>
    </citation>
    <scope>NUCLEOTIDE SEQUENCE [LARGE SCALE GENOMIC DNA]</scope>
    <source>
        <strain evidence="4">cv. HN1</strain>
        <tissue evidence="3">Leaves</tissue>
    </source>
</reference>
<protein>
    <recommendedName>
        <fullName evidence="2">TPX2 central domain-containing protein</fullName>
    </recommendedName>
</protein>
<sequence length="164" mass="19003">MMETVMVEIKSDVAASEANKERDDPKIRRRRKSRPRNAMTKRPMRPDFETANRVHSYNVKSAAELEELEKIPKFKARPLNKKENHNRRRHLDIVERQVTTVFWRFLHSIMETQGVLIVAESLQIILGFSQVAFIRSSATGSKVFEVTDLDKGSLDILVTLERTP</sequence>
<evidence type="ECO:0000256" key="1">
    <source>
        <dbReference type="SAM" id="MobiDB-lite"/>
    </source>
</evidence>
<keyword evidence="4" id="KW-1185">Reference proteome</keyword>
<dbReference type="Proteomes" id="UP000316621">
    <property type="component" value="Chromosome 11"/>
</dbReference>
<dbReference type="Gramene" id="RZC84642">
    <property type="protein sequence ID" value="RZC84642"/>
    <property type="gene ID" value="C5167_047430"/>
</dbReference>
<feature type="region of interest" description="Disordered" evidence="1">
    <location>
        <begin position="8"/>
        <end position="44"/>
    </location>
</feature>
<evidence type="ECO:0000313" key="4">
    <source>
        <dbReference type="Proteomes" id="UP000316621"/>
    </source>
</evidence>
<gene>
    <name evidence="3" type="ORF">C5167_047430</name>
</gene>
<dbReference type="AlphaFoldDB" id="A0A4Y7LIW5"/>